<dbReference type="Gene3D" id="3.40.50.1820">
    <property type="entry name" value="alpha/beta hydrolase"/>
    <property type="match status" value="1"/>
</dbReference>
<dbReference type="PANTHER" id="PTHR42886">
    <property type="entry name" value="RE40534P-RELATED"/>
    <property type="match status" value="1"/>
</dbReference>
<evidence type="ECO:0000313" key="2">
    <source>
        <dbReference type="EMBL" id="EHN10768.1"/>
    </source>
</evidence>
<proteinExistence type="predicted"/>
<name>H0E6C4_9ACTN</name>
<dbReference type="AlphaFoldDB" id="H0E6C4"/>
<dbReference type="Pfam" id="PF12146">
    <property type="entry name" value="Hydrolase_4"/>
    <property type="match status" value="1"/>
</dbReference>
<sequence>MSVRTVVHDGLTVDLYDAADPIGGVVLLHGAGSRRQNHAAVAAILRDAGLSVAVPDQRGHGDSATGPDGRMDGRAIDDVASVAALLPPGPRLLRGASMGGLLALLAAERVGAAAVVAICPAPPRPLARRLTDGSYAVAVDAAPLRELLEHADPATAVAGLGARLLLVHADGDEVVPVAHSRALHEQGGGRSSIVVLPGGDHASTGHDPAVVALGARFLGGWAQAAASPSA</sequence>
<dbReference type="SUPFAM" id="SSF53474">
    <property type="entry name" value="alpha/beta-Hydrolases"/>
    <property type="match status" value="1"/>
</dbReference>
<evidence type="ECO:0000313" key="3">
    <source>
        <dbReference type="Proteomes" id="UP000005143"/>
    </source>
</evidence>
<organism evidence="2 3">
    <name type="scientific">Patulibacter medicamentivorans</name>
    <dbReference type="NCBI Taxonomy" id="1097667"/>
    <lineage>
        <taxon>Bacteria</taxon>
        <taxon>Bacillati</taxon>
        <taxon>Actinomycetota</taxon>
        <taxon>Thermoleophilia</taxon>
        <taxon>Solirubrobacterales</taxon>
        <taxon>Patulibacteraceae</taxon>
        <taxon>Patulibacter</taxon>
    </lineage>
</organism>
<dbReference type="InterPro" id="IPR029058">
    <property type="entry name" value="AB_hydrolase_fold"/>
</dbReference>
<comment type="caution">
    <text evidence="2">The sequence shown here is derived from an EMBL/GenBank/DDBJ whole genome shotgun (WGS) entry which is preliminary data.</text>
</comment>
<dbReference type="RefSeq" id="WP_007575250.1">
    <property type="nucleotide sequence ID" value="NZ_AGUD01000202.1"/>
</dbReference>
<protein>
    <recommendedName>
        <fullName evidence="1">Serine aminopeptidase S33 domain-containing protein</fullName>
    </recommendedName>
</protein>
<dbReference type="InterPro" id="IPR022742">
    <property type="entry name" value="Hydrolase_4"/>
</dbReference>
<keyword evidence="3" id="KW-1185">Reference proteome</keyword>
<dbReference type="EMBL" id="AGUD01000202">
    <property type="protein sequence ID" value="EHN10768.1"/>
    <property type="molecule type" value="Genomic_DNA"/>
</dbReference>
<feature type="domain" description="Serine aminopeptidase S33" evidence="1">
    <location>
        <begin position="21"/>
        <end position="121"/>
    </location>
</feature>
<evidence type="ECO:0000259" key="1">
    <source>
        <dbReference type="Pfam" id="PF12146"/>
    </source>
</evidence>
<dbReference type="PANTHER" id="PTHR42886:SF29">
    <property type="entry name" value="PUMMELIG, ISOFORM A"/>
    <property type="match status" value="1"/>
</dbReference>
<dbReference type="Proteomes" id="UP000005143">
    <property type="component" value="Unassembled WGS sequence"/>
</dbReference>
<reference evidence="2 3" key="1">
    <citation type="journal article" date="2013" name="Biodegradation">
        <title>Quantitative proteomic analysis of ibuprofen-degrading Patulibacter sp. strain I11.</title>
        <authorList>
            <person name="Almeida B."/>
            <person name="Kjeldal H."/>
            <person name="Lolas I."/>
            <person name="Knudsen A.D."/>
            <person name="Carvalho G."/>
            <person name="Nielsen K.L."/>
            <person name="Barreto Crespo M.T."/>
            <person name="Stensballe A."/>
            <person name="Nielsen J.L."/>
        </authorList>
    </citation>
    <scope>NUCLEOTIDE SEQUENCE [LARGE SCALE GENOMIC DNA]</scope>
    <source>
        <strain evidence="2 3">I11</strain>
    </source>
</reference>
<accession>H0E6C4</accession>
<gene>
    <name evidence="2" type="ORF">PAI11_23740</name>
</gene>